<gene>
    <name evidence="1" type="ORF">ACFFMS_13555</name>
</gene>
<evidence type="ECO:0000313" key="1">
    <source>
        <dbReference type="EMBL" id="MFB9759451.1"/>
    </source>
</evidence>
<reference evidence="1 2" key="1">
    <citation type="submission" date="2024-09" db="EMBL/GenBank/DDBJ databases">
        <authorList>
            <person name="Sun Q."/>
            <person name="Mori K."/>
        </authorList>
    </citation>
    <scope>NUCLEOTIDE SEQUENCE [LARGE SCALE GENOMIC DNA]</scope>
    <source>
        <strain evidence="1 2">JCM 11201</strain>
    </source>
</reference>
<dbReference type="EMBL" id="JBHMAF010000071">
    <property type="protein sequence ID" value="MFB9759451.1"/>
    <property type="molecule type" value="Genomic_DNA"/>
</dbReference>
<name>A0ABV5WFR0_9BACI</name>
<dbReference type="RefSeq" id="WP_379949764.1">
    <property type="nucleotide sequence ID" value="NZ_JBHMAF010000071.1"/>
</dbReference>
<protein>
    <recommendedName>
        <fullName evidence="3">MerR family transcriptional regulator</fullName>
    </recommendedName>
</protein>
<comment type="caution">
    <text evidence="1">The sequence shown here is derived from an EMBL/GenBank/DDBJ whole genome shotgun (WGS) entry which is preliminary data.</text>
</comment>
<proteinExistence type="predicted"/>
<sequence length="234" mass="28037">MKTEEIINSWQIAEFAAMLERHPNTVTQWFNELEKRRIHYNLRVNNEKIFTEHDLEIGKRIVALREAKWPLNGIYSYIESNFDTRPFPDDFNDGETGIDVNSAISRMRDEFSNLLKEAQESIRKEIKYEYEQHMKETLSHITAQMQQELRKQLPEPKSSEQIRAERIERTIATTRIRAKLEQEALELWEQKPDSERKIRTGLFSKSEDVVKMQRFINDYINKYLEARIEEHFKG</sequence>
<accession>A0ABV5WFR0</accession>
<evidence type="ECO:0008006" key="3">
    <source>
        <dbReference type="Google" id="ProtNLM"/>
    </source>
</evidence>
<organism evidence="1 2">
    <name type="scientific">Ectobacillus funiculus</name>
    <dbReference type="NCBI Taxonomy" id="137993"/>
    <lineage>
        <taxon>Bacteria</taxon>
        <taxon>Bacillati</taxon>
        <taxon>Bacillota</taxon>
        <taxon>Bacilli</taxon>
        <taxon>Bacillales</taxon>
        <taxon>Bacillaceae</taxon>
        <taxon>Ectobacillus</taxon>
    </lineage>
</organism>
<keyword evidence="2" id="KW-1185">Reference proteome</keyword>
<evidence type="ECO:0000313" key="2">
    <source>
        <dbReference type="Proteomes" id="UP001589609"/>
    </source>
</evidence>
<dbReference type="Proteomes" id="UP001589609">
    <property type="component" value="Unassembled WGS sequence"/>
</dbReference>